<dbReference type="Pfam" id="PF13353">
    <property type="entry name" value="Fer4_12"/>
    <property type="match status" value="1"/>
</dbReference>
<keyword evidence="5" id="KW-0408">Iron</keyword>
<evidence type="ECO:0000256" key="6">
    <source>
        <dbReference type="ARBA" id="ARBA00023014"/>
    </source>
</evidence>
<keyword evidence="6" id="KW-0411">Iron-sulfur</keyword>
<dbReference type="EMBL" id="BAABRI010000022">
    <property type="protein sequence ID" value="GAA5484214.1"/>
    <property type="molecule type" value="Genomic_DNA"/>
</dbReference>
<dbReference type="SFLD" id="SFLDS00029">
    <property type="entry name" value="Radical_SAM"/>
    <property type="match status" value="1"/>
</dbReference>
<dbReference type="InterPro" id="IPR058240">
    <property type="entry name" value="rSAM_sf"/>
</dbReference>
<sequence length="164" mass="18136">MSDTLRYAAATVGTLEVPDEVSLVYTISGCPLRCAGCHSADLRNPAAGEKIDVEKLSATLRRYRGLASCVCFLGGEWQPEALIALLRAVRRQGLATCLYTGRTSIDDRIAVELDYLKLGPWIAALGGLDSPTTNQRFLDLRTGRDLTHRFRHFEERRESLRPAA</sequence>
<evidence type="ECO:0000256" key="1">
    <source>
        <dbReference type="ARBA" id="ARBA00001966"/>
    </source>
</evidence>
<evidence type="ECO:0000256" key="5">
    <source>
        <dbReference type="ARBA" id="ARBA00023004"/>
    </source>
</evidence>
<evidence type="ECO:0000256" key="2">
    <source>
        <dbReference type="ARBA" id="ARBA00022485"/>
    </source>
</evidence>
<dbReference type="SUPFAM" id="SSF102114">
    <property type="entry name" value="Radical SAM enzymes"/>
    <property type="match status" value="1"/>
</dbReference>
<reference evidence="7 8" key="1">
    <citation type="submission" date="2024-02" db="EMBL/GenBank/DDBJ databases">
        <title>Haloferula sargassicola NBRC 104335.</title>
        <authorList>
            <person name="Ichikawa N."/>
            <person name="Katano-Makiyama Y."/>
            <person name="Hidaka K."/>
        </authorList>
    </citation>
    <scope>NUCLEOTIDE SEQUENCE [LARGE SCALE GENOMIC DNA]</scope>
    <source>
        <strain evidence="7 8">NBRC 104335</strain>
    </source>
</reference>
<accession>A0ABP9UVY5</accession>
<dbReference type="CDD" id="cd01335">
    <property type="entry name" value="Radical_SAM"/>
    <property type="match status" value="1"/>
</dbReference>
<dbReference type="InterPro" id="IPR007197">
    <property type="entry name" value="rSAM"/>
</dbReference>
<comment type="cofactor">
    <cofactor evidence="1">
        <name>[4Fe-4S] cluster</name>
        <dbReference type="ChEBI" id="CHEBI:49883"/>
    </cofactor>
</comment>
<name>A0ABP9UVY5_9BACT</name>
<dbReference type="NCBIfam" id="TIGR02826">
    <property type="entry name" value="RNR_activ_nrdG3"/>
    <property type="match status" value="1"/>
</dbReference>
<keyword evidence="8" id="KW-1185">Reference proteome</keyword>
<organism evidence="7 8">
    <name type="scientific">Haloferula sargassicola</name>
    <dbReference type="NCBI Taxonomy" id="490096"/>
    <lineage>
        <taxon>Bacteria</taxon>
        <taxon>Pseudomonadati</taxon>
        <taxon>Verrucomicrobiota</taxon>
        <taxon>Verrucomicrobiia</taxon>
        <taxon>Verrucomicrobiales</taxon>
        <taxon>Verrucomicrobiaceae</taxon>
        <taxon>Haloferula</taxon>
    </lineage>
</organism>
<dbReference type="InterPro" id="IPR014191">
    <property type="entry name" value="Anaer_RNR_activator"/>
</dbReference>
<evidence type="ECO:0000256" key="4">
    <source>
        <dbReference type="ARBA" id="ARBA00022723"/>
    </source>
</evidence>
<dbReference type="Gene3D" id="3.20.20.70">
    <property type="entry name" value="Aldolase class I"/>
    <property type="match status" value="1"/>
</dbReference>
<evidence type="ECO:0000313" key="7">
    <source>
        <dbReference type="EMBL" id="GAA5484214.1"/>
    </source>
</evidence>
<dbReference type="InterPro" id="IPR034457">
    <property type="entry name" value="Organic_radical-activating"/>
</dbReference>
<dbReference type="RefSeq" id="WP_353568313.1">
    <property type="nucleotide sequence ID" value="NZ_BAABRI010000022.1"/>
</dbReference>
<proteinExistence type="predicted"/>
<comment type="caution">
    <text evidence="7">The sequence shown here is derived from an EMBL/GenBank/DDBJ whole genome shotgun (WGS) entry which is preliminary data.</text>
</comment>
<dbReference type="InterPro" id="IPR013785">
    <property type="entry name" value="Aldolase_TIM"/>
</dbReference>
<gene>
    <name evidence="7" type="ORF">Hsar01_03455</name>
</gene>
<evidence type="ECO:0000313" key="8">
    <source>
        <dbReference type="Proteomes" id="UP001476282"/>
    </source>
</evidence>
<keyword evidence="2" id="KW-0004">4Fe-4S</keyword>
<dbReference type="PANTHER" id="PTHR30352">
    <property type="entry name" value="PYRUVATE FORMATE-LYASE-ACTIVATING ENZYME"/>
    <property type="match status" value="1"/>
</dbReference>
<keyword evidence="3" id="KW-0949">S-adenosyl-L-methionine</keyword>
<dbReference type="PANTHER" id="PTHR30352:SF2">
    <property type="entry name" value="ANAEROBIC RIBONUCLEOSIDE-TRIPHOSPHATE REDUCTASE-ACTIVATING PROTEIN"/>
    <property type="match status" value="1"/>
</dbReference>
<evidence type="ECO:0000256" key="3">
    <source>
        <dbReference type="ARBA" id="ARBA00022691"/>
    </source>
</evidence>
<keyword evidence="4" id="KW-0479">Metal-binding</keyword>
<protein>
    <submittedName>
        <fullName evidence="7">Uncharacterized protein</fullName>
    </submittedName>
</protein>
<dbReference type="Proteomes" id="UP001476282">
    <property type="component" value="Unassembled WGS sequence"/>
</dbReference>